<evidence type="ECO:0000313" key="9">
    <source>
        <dbReference type="EMBL" id="GGP03360.1"/>
    </source>
</evidence>
<evidence type="ECO:0000259" key="8">
    <source>
        <dbReference type="Pfam" id="PF01694"/>
    </source>
</evidence>
<evidence type="ECO:0000256" key="6">
    <source>
        <dbReference type="ARBA" id="ARBA00023136"/>
    </source>
</evidence>
<dbReference type="InterPro" id="IPR035952">
    <property type="entry name" value="Rhomboid-like_sf"/>
</dbReference>
<evidence type="ECO:0000256" key="4">
    <source>
        <dbReference type="ARBA" id="ARBA00022801"/>
    </source>
</evidence>
<comment type="similarity">
    <text evidence="2">Belongs to the peptidase S54 family.</text>
</comment>
<dbReference type="EMBL" id="BMLV01000002">
    <property type="protein sequence ID" value="GGP03360.1"/>
    <property type="molecule type" value="Genomic_DNA"/>
</dbReference>
<dbReference type="RefSeq" id="WP_188617121.1">
    <property type="nucleotide sequence ID" value="NZ_BMLV01000002.1"/>
</dbReference>
<keyword evidence="5 7" id="KW-1133">Transmembrane helix</keyword>
<feature type="transmembrane region" description="Helical" evidence="7">
    <location>
        <begin position="159"/>
        <end position="177"/>
    </location>
</feature>
<feature type="transmembrane region" description="Helical" evidence="7">
    <location>
        <begin position="12"/>
        <end position="36"/>
    </location>
</feature>
<reference evidence="10" key="1">
    <citation type="journal article" date="2019" name="Int. J. Syst. Evol. Microbiol.">
        <title>The Global Catalogue of Microorganisms (GCM) 10K type strain sequencing project: providing services to taxonomists for standard genome sequencing and annotation.</title>
        <authorList>
            <consortium name="The Broad Institute Genomics Platform"/>
            <consortium name="The Broad Institute Genome Sequencing Center for Infectious Disease"/>
            <person name="Wu L."/>
            <person name="Ma J."/>
        </authorList>
    </citation>
    <scope>NUCLEOTIDE SEQUENCE [LARGE SCALE GENOMIC DNA]</scope>
    <source>
        <strain evidence="10">CGMCC 1.7656</strain>
    </source>
</reference>
<evidence type="ECO:0000256" key="5">
    <source>
        <dbReference type="ARBA" id="ARBA00022989"/>
    </source>
</evidence>
<keyword evidence="4" id="KW-0378">Hydrolase</keyword>
<dbReference type="InterPro" id="IPR022764">
    <property type="entry name" value="Peptidase_S54_rhomboid_dom"/>
</dbReference>
<feature type="transmembrane region" description="Helical" evidence="7">
    <location>
        <begin position="216"/>
        <end position="236"/>
    </location>
</feature>
<comment type="subcellular location">
    <subcellularLocation>
        <location evidence="1">Membrane</location>
        <topology evidence="1">Multi-pass membrane protein</topology>
    </subcellularLocation>
</comment>
<feature type="transmembrane region" description="Helical" evidence="7">
    <location>
        <begin position="92"/>
        <end position="110"/>
    </location>
</feature>
<keyword evidence="10" id="KW-1185">Reference proteome</keyword>
<organism evidence="9 10">
    <name type="scientific">Cloacibacterium rupense</name>
    <dbReference type="NCBI Taxonomy" id="517423"/>
    <lineage>
        <taxon>Bacteria</taxon>
        <taxon>Pseudomonadati</taxon>
        <taxon>Bacteroidota</taxon>
        <taxon>Flavobacteriia</taxon>
        <taxon>Flavobacteriales</taxon>
        <taxon>Weeksellaceae</taxon>
    </lineage>
</organism>
<name>A0ABQ2NII8_9FLAO</name>
<dbReference type="GO" id="GO:0008233">
    <property type="term" value="F:peptidase activity"/>
    <property type="evidence" value="ECO:0007669"/>
    <property type="project" value="UniProtKB-KW"/>
</dbReference>
<dbReference type="PANTHER" id="PTHR43731:SF14">
    <property type="entry name" value="PRESENILIN-ASSOCIATED RHOMBOID-LIKE PROTEIN, MITOCHONDRIAL"/>
    <property type="match status" value="1"/>
</dbReference>
<dbReference type="Proteomes" id="UP000620064">
    <property type="component" value="Unassembled WGS sequence"/>
</dbReference>
<protein>
    <submittedName>
        <fullName evidence="9">Rhomboid family intramembrane serine protease</fullName>
    </submittedName>
</protein>
<evidence type="ECO:0000256" key="2">
    <source>
        <dbReference type="ARBA" id="ARBA00009045"/>
    </source>
</evidence>
<evidence type="ECO:0000256" key="7">
    <source>
        <dbReference type="SAM" id="Phobius"/>
    </source>
</evidence>
<keyword evidence="3 7" id="KW-0812">Transmembrane</keyword>
<evidence type="ECO:0000313" key="10">
    <source>
        <dbReference type="Proteomes" id="UP000620064"/>
    </source>
</evidence>
<gene>
    <name evidence="9" type="ORF">GCM10010992_11450</name>
</gene>
<proteinExistence type="inferred from homology"/>
<keyword evidence="6 7" id="KW-0472">Membrane</keyword>
<evidence type="ECO:0000256" key="3">
    <source>
        <dbReference type="ARBA" id="ARBA00022692"/>
    </source>
</evidence>
<dbReference type="InterPro" id="IPR050925">
    <property type="entry name" value="Rhomboid_protease_S54"/>
</dbReference>
<dbReference type="Pfam" id="PF01694">
    <property type="entry name" value="Rhomboid"/>
    <property type="match status" value="1"/>
</dbReference>
<feature type="domain" description="Peptidase S54 rhomboid" evidence="8">
    <location>
        <begin position="48"/>
        <end position="233"/>
    </location>
</feature>
<keyword evidence="9" id="KW-0645">Protease</keyword>
<comment type="caution">
    <text evidence="9">The sequence shown here is derived from an EMBL/GenBank/DDBJ whole genome shotgun (WGS) entry which is preliminary data.</text>
</comment>
<dbReference type="PANTHER" id="PTHR43731">
    <property type="entry name" value="RHOMBOID PROTEASE"/>
    <property type="match status" value="1"/>
</dbReference>
<dbReference type="GO" id="GO:0006508">
    <property type="term" value="P:proteolysis"/>
    <property type="evidence" value="ECO:0007669"/>
    <property type="project" value="UniProtKB-KW"/>
</dbReference>
<evidence type="ECO:0000256" key="1">
    <source>
        <dbReference type="ARBA" id="ARBA00004141"/>
    </source>
</evidence>
<dbReference type="Gene3D" id="1.20.1540.10">
    <property type="entry name" value="Rhomboid-like"/>
    <property type="match status" value="1"/>
</dbReference>
<feature type="transmembrane region" description="Helical" evidence="7">
    <location>
        <begin position="56"/>
        <end position="80"/>
    </location>
</feature>
<sequence length="243" mass="27167">MFQQLTPITKNIIILNVIVYILANFIFSVDFMYANFSAFFPTSPLFKSWQVITHMFMHATFQGGGIMHIAFNMLALASFGPVLERFLGEKKFLVLYFLSGLGSFVLFNLWELFEIYRIAQPLIAFGLDFSDIITANVDKVPVNLQESLIDIYNILRTPMVGASGAIFGVIAAFAILYPNAEMFIMFIPFPIKAKVLFPIAIVVSLVLGISGSGGNIAHFAHIGGALVGYILIKFWGRNRYRIN</sequence>
<feature type="transmembrane region" description="Helical" evidence="7">
    <location>
        <begin position="189"/>
        <end position="210"/>
    </location>
</feature>
<accession>A0ABQ2NII8</accession>
<dbReference type="SUPFAM" id="SSF144091">
    <property type="entry name" value="Rhomboid-like"/>
    <property type="match status" value="1"/>
</dbReference>